<feature type="transmembrane region" description="Helical" evidence="5">
    <location>
        <begin position="44"/>
        <end position="64"/>
    </location>
</feature>
<dbReference type="Pfam" id="PF03151">
    <property type="entry name" value="TPT"/>
    <property type="match status" value="1"/>
</dbReference>
<name>A0A0M0JJV2_9EUKA</name>
<dbReference type="OrthoDB" id="6418713at2759"/>
<feature type="transmembrane region" description="Helical" evidence="5">
    <location>
        <begin position="15"/>
        <end position="38"/>
    </location>
</feature>
<dbReference type="Proteomes" id="UP000037460">
    <property type="component" value="Unassembled WGS sequence"/>
</dbReference>
<protein>
    <submittedName>
        <fullName evidence="7">Solute carrier family 35 member e1-like protein</fullName>
    </submittedName>
</protein>
<evidence type="ECO:0000256" key="3">
    <source>
        <dbReference type="ARBA" id="ARBA00022989"/>
    </source>
</evidence>
<dbReference type="EMBL" id="JWZX01002841">
    <property type="protein sequence ID" value="KOO26508.1"/>
    <property type="molecule type" value="Genomic_DNA"/>
</dbReference>
<comment type="caution">
    <text evidence="7">The sequence shown here is derived from an EMBL/GenBank/DDBJ whole genome shotgun (WGS) entry which is preliminary data.</text>
</comment>
<organism evidence="7 8">
    <name type="scientific">Chrysochromulina tobinii</name>
    <dbReference type="NCBI Taxonomy" id="1460289"/>
    <lineage>
        <taxon>Eukaryota</taxon>
        <taxon>Haptista</taxon>
        <taxon>Haptophyta</taxon>
        <taxon>Prymnesiophyceae</taxon>
        <taxon>Prymnesiales</taxon>
        <taxon>Chrysochromulinaceae</taxon>
        <taxon>Chrysochromulina</taxon>
    </lineage>
</organism>
<evidence type="ECO:0000313" key="7">
    <source>
        <dbReference type="EMBL" id="KOO26508.1"/>
    </source>
</evidence>
<evidence type="ECO:0000256" key="1">
    <source>
        <dbReference type="ARBA" id="ARBA00004141"/>
    </source>
</evidence>
<dbReference type="PROSITE" id="PS51257">
    <property type="entry name" value="PROKAR_LIPOPROTEIN"/>
    <property type="match status" value="1"/>
</dbReference>
<feature type="transmembrane region" description="Helical" evidence="5">
    <location>
        <begin position="270"/>
        <end position="295"/>
    </location>
</feature>
<accession>A0A0M0JJV2</accession>
<proteinExistence type="predicted"/>
<evidence type="ECO:0000256" key="4">
    <source>
        <dbReference type="ARBA" id="ARBA00023136"/>
    </source>
</evidence>
<feature type="transmembrane region" description="Helical" evidence="5">
    <location>
        <begin position="226"/>
        <end position="250"/>
    </location>
</feature>
<evidence type="ECO:0000256" key="2">
    <source>
        <dbReference type="ARBA" id="ARBA00022692"/>
    </source>
</evidence>
<dbReference type="GO" id="GO:0016020">
    <property type="term" value="C:membrane"/>
    <property type="evidence" value="ECO:0007669"/>
    <property type="project" value="UniProtKB-SubCell"/>
</dbReference>
<keyword evidence="3 5" id="KW-1133">Transmembrane helix</keyword>
<evidence type="ECO:0000313" key="8">
    <source>
        <dbReference type="Proteomes" id="UP000037460"/>
    </source>
</evidence>
<evidence type="ECO:0000259" key="6">
    <source>
        <dbReference type="Pfam" id="PF03151"/>
    </source>
</evidence>
<feature type="domain" description="Sugar phosphate transporter" evidence="6">
    <location>
        <begin position="17"/>
        <end position="295"/>
    </location>
</feature>
<dbReference type="InterPro" id="IPR050186">
    <property type="entry name" value="TPT_transporter"/>
</dbReference>
<evidence type="ECO:0000256" key="5">
    <source>
        <dbReference type="SAM" id="Phobius"/>
    </source>
</evidence>
<feature type="transmembrane region" description="Helical" evidence="5">
    <location>
        <begin position="76"/>
        <end position="97"/>
    </location>
</feature>
<comment type="subcellular location">
    <subcellularLocation>
        <location evidence="1">Membrane</location>
        <topology evidence="1">Multi-pass membrane protein</topology>
    </subcellularLocation>
</comment>
<dbReference type="Gene3D" id="1.10.3730.20">
    <property type="match status" value="1"/>
</dbReference>
<sequence>MAIKGDKRTAPGRTYVYLLVLAYYVASTLSSCVTKQLIQHYPRPLTVALAQQIIATLGSVARMGSFHSAIREWRTVLPVAIATTANVVLYRIALVYISLSFAQAIKTLQPLFAVMLSSVLLHERNTPRRVLALVLLLCGVAIATSTEVSFSLVGFACCVAAVFAQALQAVLQKSLLVHNGMPAEEVFASAAVCELGILMPLWVAVDAPAFAAGQPPHLIASGALPLLLLNSACNFATQLLSFAVLCAVVSPVTTAVVSTFKRVVTIVCAVVWFHTPITLMHALGIVLAVVGVLLYEEAHASMQPSDPKAATPLLHEMPLSLSLNPRRGKLPGAAASANGVCNGAHLATERRPCCRGLSASSSCSSSLCAAV</sequence>
<dbReference type="AlphaFoldDB" id="A0A0M0JJV2"/>
<dbReference type="InterPro" id="IPR004853">
    <property type="entry name" value="Sugar_P_trans_dom"/>
</dbReference>
<gene>
    <name evidence="7" type="ORF">Ctob_006527</name>
</gene>
<dbReference type="InterPro" id="IPR037185">
    <property type="entry name" value="EmrE-like"/>
</dbReference>
<keyword evidence="8" id="KW-1185">Reference proteome</keyword>
<feature type="transmembrane region" description="Helical" evidence="5">
    <location>
        <begin position="133"/>
        <end position="166"/>
    </location>
</feature>
<dbReference type="SUPFAM" id="SSF103481">
    <property type="entry name" value="Multidrug resistance efflux transporter EmrE"/>
    <property type="match status" value="2"/>
</dbReference>
<keyword evidence="4 5" id="KW-0472">Membrane</keyword>
<keyword evidence="2 5" id="KW-0812">Transmembrane</keyword>
<feature type="transmembrane region" description="Helical" evidence="5">
    <location>
        <begin position="103"/>
        <end position="121"/>
    </location>
</feature>
<reference evidence="8" key="1">
    <citation type="journal article" date="2015" name="PLoS Genet.">
        <title>Genome Sequence and Transcriptome Analyses of Chrysochromulina tobin: Metabolic Tools for Enhanced Algal Fitness in the Prominent Order Prymnesiales (Haptophyceae).</title>
        <authorList>
            <person name="Hovde B.T."/>
            <person name="Deodato C.R."/>
            <person name="Hunsperger H.M."/>
            <person name="Ryken S.A."/>
            <person name="Yost W."/>
            <person name="Jha R.K."/>
            <person name="Patterson J."/>
            <person name="Monnat R.J. Jr."/>
            <person name="Barlow S.B."/>
            <person name="Starkenburg S.R."/>
            <person name="Cattolico R.A."/>
        </authorList>
    </citation>
    <scope>NUCLEOTIDE SEQUENCE</scope>
    <source>
        <strain evidence="8">CCMP291</strain>
    </source>
</reference>
<dbReference type="PANTHER" id="PTHR11132">
    <property type="entry name" value="SOLUTE CARRIER FAMILY 35"/>
    <property type="match status" value="1"/>
</dbReference>